<protein>
    <submittedName>
        <fullName evidence="7">Uncharacterized protein</fullName>
    </submittedName>
</protein>
<dbReference type="VEuPathDB" id="VectorBase:AMAM002740"/>
<comment type="subcellular location">
    <subcellularLocation>
        <location evidence="1">Nucleus</location>
    </subcellularLocation>
</comment>
<dbReference type="EnsemblMetazoa" id="AMAM002740-RA">
    <property type="protein sequence ID" value="AMAM002740-PA"/>
    <property type="gene ID" value="AMAM002740"/>
</dbReference>
<evidence type="ECO:0000256" key="5">
    <source>
        <dbReference type="ARBA" id="ARBA00023242"/>
    </source>
</evidence>
<evidence type="ECO:0000256" key="1">
    <source>
        <dbReference type="ARBA" id="ARBA00004123"/>
    </source>
</evidence>
<keyword evidence="3" id="KW-0238">DNA-binding</keyword>
<dbReference type="InterPro" id="IPR001827">
    <property type="entry name" value="Homeobox_Antennapedia_CS"/>
</dbReference>
<evidence type="ECO:0000313" key="7">
    <source>
        <dbReference type="EnsemblMetazoa" id="AMAM002740-PA"/>
    </source>
</evidence>
<feature type="compositionally biased region" description="Acidic residues" evidence="6">
    <location>
        <begin position="50"/>
        <end position="67"/>
    </location>
</feature>
<evidence type="ECO:0000256" key="6">
    <source>
        <dbReference type="SAM" id="MobiDB-lite"/>
    </source>
</evidence>
<dbReference type="GO" id="GO:0003677">
    <property type="term" value="F:DNA binding"/>
    <property type="evidence" value="ECO:0007669"/>
    <property type="project" value="UniProtKB-KW"/>
</dbReference>
<dbReference type="GO" id="GO:0005634">
    <property type="term" value="C:nucleus"/>
    <property type="evidence" value="ECO:0007669"/>
    <property type="project" value="UniProtKB-SubCell"/>
</dbReference>
<keyword evidence="4" id="KW-0371">Homeobox</keyword>
<dbReference type="GO" id="GO:0003700">
    <property type="term" value="F:DNA-binding transcription factor activity"/>
    <property type="evidence" value="ECO:0007669"/>
    <property type="project" value="InterPro"/>
</dbReference>
<evidence type="ECO:0000256" key="2">
    <source>
        <dbReference type="ARBA" id="ARBA00022473"/>
    </source>
</evidence>
<dbReference type="AlphaFoldDB" id="A0A182SA70"/>
<accession>A0A182SA70</accession>
<organism evidence="7 8">
    <name type="scientific">Anopheles maculatus</name>
    <dbReference type="NCBI Taxonomy" id="74869"/>
    <lineage>
        <taxon>Eukaryota</taxon>
        <taxon>Metazoa</taxon>
        <taxon>Ecdysozoa</taxon>
        <taxon>Arthropoda</taxon>
        <taxon>Hexapoda</taxon>
        <taxon>Insecta</taxon>
        <taxon>Pterygota</taxon>
        <taxon>Neoptera</taxon>
        <taxon>Endopterygota</taxon>
        <taxon>Diptera</taxon>
        <taxon>Nematocera</taxon>
        <taxon>Culicoidea</taxon>
        <taxon>Culicidae</taxon>
        <taxon>Anophelinae</taxon>
        <taxon>Anopheles</taxon>
        <taxon>Anopheles maculatus group</taxon>
    </lineage>
</organism>
<feature type="region of interest" description="Disordered" evidence="6">
    <location>
        <begin position="1"/>
        <end position="21"/>
    </location>
</feature>
<name>A0A182SA70_9DIPT</name>
<keyword evidence="5" id="KW-0539">Nucleus</keyword>
<evidence type="ECO:0000313" key="8">
    <source>
        <dbReference type="Proteomes" id="UP000075901"/>
    </source>
</evidence>
<dbReference type="Proteomes" id="UP000075901">
    <property type="component" value="Unassembled WGS sequence"/>
</dbReference>
<reference evidence="7" key="2">
    <citation type="submission" date="2020-05" db="UniProtKB">
        <authorList>
            <consortium name="EnsemblMetazoa"/>
        </authorList>
    </citation>
    <scope>IDENTIFICATION</scope>
    <source>
        <strain evidence="7">maculatus3</strain>
    </source>
</reference>
<feature type="region of interest" description="Disordered" evidence="6">
    <location>
        <begin position="47"/>
        <end position="67"/>
    </location>
</feature>
<evidence type="ECO:0000256" key="3">
    <source>
        <dbReference type="ARBA" id="ARBA00023125"/>
    </source>
</evidence>
<sequence length="191" mass="22090">MKLDRRIEEAAPTGQQLQELGMRLRCDDASSDQDEFLDEERLMLDRSPDELDSNDGDMDDLDSDNDLGDELMHATSDGERIIYPWMKKIHVAGVGEYKVFFFTSHRNLLVSHNVDKIIRHRYLHNATQRCQALLVLRCLINWLPPYHIGESIGVATDQTTAAFFNTYLQALPEAFTVFPKLKFQTHNIEEY</sequence>
<proteinExistence type="predicted"/>
<dbReference type="PROSITE" id="PS00032">
    <property type="entry name" value="ANTENNAPEDIA"/>
    <property type="match status" value="1"/>
</dbReference>
<evidence type="ECO:0000256" key="4">
    <source>
        <dbReference type="ARBA" id="ARBA00023155"/>
    </source>
</evidence>
<keyword evidence="8" id="KW-1185">Reference proteome</keyword>
<reference evidence="8" key="1">
    <citation type="submission" date="2013-09" db="EMBL/GenBank/DDBJ databases">
        <title>The Genome Sequence of Anopheles maculatus species B.</title>
        <authorList>
            <consortium name="The Broad Institute Genomics Platform"/>
            <person name="Neafsey D.E."/>
            <person name="Besansky N."/>
            <person name="Howell P."/>
            <person name="Walton C."/>
            <person name="Young S.K."/>
            <person name="Zeng Q."/>
            <person name="Gargeya S."/>
            <person name="Fitzgerald M."/>
            <person name="Haas B."/>
            <person name="Abouelleil A."/>
            <person name="Allen A.W."/>
            <person name="Alvarado L."/>
            <person name="Arachchi H.M."/>
            <person name="Berlin A.M."/>
            <person name="Chapman S.B."/>
            <person name="Gainer-Dewar J."/>
            <person name="Goldberg J."/>
            <person name="Griggs A."/>
            <person name="Gujja S."/>
            <person name="Hansen M."/>
            <person name="Howarth C."/>
            <person name="Imamovic A."/>
            <person name="Ireland A."/>
            <person name="Larimer J."/>
            <person name="McCowan C."/>
            <person name="Murphy C."/>
            <person name="Pearson M."/>
            <person name="Poon T.W."/>
            <person name="Priest M."/>
            <person name="Roberts A."/>
            <person name="Saif S."/>
            <person name="Shea T."/>
            <person name="Sisk P."/>
            <person name="Sykes S."/>
            <person name="Wortman J."/>
            <person name="Nusbaum C."/>
            <person name="Birren B."/>
        </authorList>
    </citation>
    <scope>NUCLEOTIDE SEQUENCE [LARGE SCALE GENOMIC DNA]</scope>
    <source>
        <strain evidence="8">maculatus3</strain>
    </source>
</reference>
<keyword evidence="2" id="KW-0217">Developmental protein</keyword>